<dbReference type="PANTHER" id="PTHR43943:SF2">
    <property type="entry name" value="DEHYDROGENASE_REDUCTASE 4"/>
    <property type="match status" value="1"/>
</dbReference>
<dbReference type="Pfam" id="PF13561">
    <property type="entry name" value="adh_short_C2"/>
    <property type="match status" value="1"/>
</dbReference>
<dbReference type="InterPro" id="IPR002347">
    <property type="entry name" value="SDR_fam"/>
</dbReference>
<dbReference type="SUPFAM" id="SSF51735">
    <property type="entry name" value="NAD(P)-binding Rossmann-fold domains"/>
    <property type="match status" value="1"/>
</dbReference>
<sequence length="265" mass="28548">MSNCHRLEGKVAIVTAATKGIGLAIAERLGREGAAVVICSRNQKNVDDAVNYLRSQGIARVEGIACHIANSEHQRKLIDFTIEKFNKIDILINNHGINPAFGHILEVDDKVWDKLFEVNVKAGWQLTKLVHPHMVKNGGGNIVFNTSQSAYKSPPHRFIEGIAAYGVTKTTLLGLTQALAHGLAKDNIRVNAIAPGVIKTKMSEVLWSGNGDEGEKEMVDAMEVPLGRLGVPEECAGAVAFLVSDDAKYITGETILIAGGVHARL</sequence>
<reference evidence="2 3" key="1">
    <citation type="submission" date="2014-10" db="EMBL/GenBank/DDBJ databases">
        <title>Draft genome of the hookworm Ancylostoma caninum.</title>
        <authorList>
            <person name="Mitreva M."/>
        </authorList>
    </citation>
    <scope>NUCLEOTIDE SEQUENCE [LARGE SCALE GENOMIC DNA]</scope>
    <source>
        <strain evidence="2 3">Baltimore</strain>
    </source>
</reference>
<organism evidence="2 3">
    <name type="scientific">Ancylostoma caninum</name>
    <name type="common">Dog hookworm</name>
    <dbReference type="NCBI Taxonomy" id="29170"/>
    <lineage>
        <taxon>Eukaryota</taxon>
        <taxon>Metazoa</taxon>
        <taxon>Ecdysozoa</taxon>
        <taxon>Nematoda</taxon>
        <taxon>Chromadorea</taxon>
        <taxon>Rhabditida</taxon>
        <taxon>Rhabditina</taxon>
        <taxon>Rhabditomorpha</taxon>
        <taxon>Strongyloidea</taxon>
        <taxon>Ancylostomatidae</taxon>
        <taxon>Ancylostomatinae</taxon>
        <taxon>Ancylostoma</taxon>
    </lineage>
</organism>
<dbReference type="AlphaFoldDB" id="A0A368GN21"/>
<dbReference type="InterPro" id="IPR036291">
    <property type="entry name" value="NAD(P)-bd_dom_sf"/>
</dbReference>
<name>A0A368GN21_ANCCA</name>
<evidence type="ECO:0000313" key="3">
    <source>
        <dbReference type="Proteomes" id="UP000252519"/>
    </source>
</evidence>
<gene>
    <name evidence="2" type="ORF">ANCCAN_09324</name>
</gene>
<protein>
    <submittedName>
        <fullName evidence="2">Oxidoreductase, short chain dehydrogenase/reductase family protein</fullName>
    </submittedName>
</protein>
<comment type="caution">
    <text evidence="2">The sequence shown here is derived from an EMBL/GenBank/DDBJ whole genome shotgun (WGS) entry which is preliminary data.</text>
</comment>
<evidence type="ECO:0000256" key="1">
    <source>
        <dbReference type="ARBA" id="ARBA00006484"/>
    </source>
</evidence>
<dbReference type="GO" id="GO:0004090">
    <property type="term" value="F:carbonyl reductase (NADPH) activity"/>
    <property type="evidence" value="ECO:0007669"/>
    <property type="project" value="TreeGrafter"/>
</dbReference>
<evidence type="ECO:0000313" key="2">
    <source>
        <dbReference type="EMBL" id="RCN44679.1"/>
    </source>
</evidence>
<comment type="similarity">
    <text evidence="1">Belongs to the short-chain dehydrogenases/reductases (SDR) family.</text>
</comment>
<dbReference type="STRING" id="29170.A0A368GN21"/>
<dbReference type="Proteomes" id="UP000252519">
    <property type="component" value="Unassembled WGS sequence"/>
</dbReference>
<accession>A0A368GN21</accession>
<dbReference type="Gene3D" id="3.40.50.720">
    <property type="entry name" value="NAD(P)-binding Rossmann-like Domain"/>
    <property type="match status" value="1"/>
</dbReference>
<keyword evidence="3" id="KW-1185">Reference proteome</keyword>
<dbReference type="NCBIfam" id="NF005559">
    <property type="entry name" value="PRK07231.1"/>
    <property type="match status" value="1"/>
</dbReference>
<dbReference type="OrthoDB" id="1669814at2759"/>
<dbReference type="EMBL" id="JOJR01000123">
    <property type="protein sequence ID" value="RCN44679.1"/>
    <property type="molecule type" value="Genomic_DNA"/>
</dbReference>
<proteinExistence type="inferred from homology"/>
<dbReference type="PRINTS" id="PR00081">
    <property type="entry name" value="GDHRDH"/>
</dbReference>
<dbReference type="PRINTS" id="PR00080">
    <property type="entry name" value="SDRFAMILY"/>
</dbReference>
<dbReference type="PANTHER" id="PTHR43943">
    <property type="entry name" value="DEHYDROGENASE/REDUCTASE (SDR FAMILY) MEMBER 4"/>
    <property type="match status" value="1"/>
</dbReference>
<dbReference type="FunFam" id="3.40.50.720:FF:000084">
    <property type="entry name" value="Short-chain dehydrogenase reductase"/>
    <property type="match status" value="1"/>
</dbReference>